<evidence type="ECO:0000256" key="11">
    <source>
        <dbReference type="ARBA" id="ARBA00022889"/>
    </source>
</evidence>
<organism evidence="18 19">
    <name type="scientific">Artemia franciscana</name>
    <name type="common">Brine shrimp</name>
    <name type="synonym">Artemia sanfranciscana</name>
    <dbReference type="NCBI Taxonomy" id="6661"/>
    <lineage>
        <taxon>Eukaryota</taxon>
        <taxon>Metazoa</taxon>
        <taxon>Ecdysozoa</taxon>
        <taxon>Arthropoda</taxon>
        <taxon>Crustacea</taxon>
        <taxon>Branchiopoda</taxon>
        <taxon>Anostraca</taxon>
        <taxon>Artemiidae</taxon>
        <taxon>Artemia</taxon>
    </lineage>
</organism>
<comment type="subunit">
    <text evidence="14">Oligomer of disulfide-linked homodimers.</text>
</comment>
<dbReference type="PANTHER" id="PTHR11841:SF1">
    <property type="entry name" value="REELIN"/>
    <property type="match status" value="1"/>
</dbReference>
<evidence type="ECO:0000256" key="1">
    <source>
        <dbReference type="ARBA" id="ARBA00004498"/>
    </source>
</evidence>
<dbReference type="InterPro" id="IPR000742">
    <property type="entry name" value="EGF"/>
</dbReference>
<evidence type="ECO:0000256" key="6">
    <source>
        <dbReference type="ARBA" id="ARBA00022723"/>
    </source>
</evidence>
<keyword evidence="10" id="KW-0106">Calcium</keyword>
<dbReference type="GO" id="GO:0008236">
    <property type="term" value="F:serine-type peptidase activity"/>
    <property type="evidence" value="ECO:0007669"/>
    <property type="project" value="UniProtKB-KW"/>
</dbReference>
<evidence type="ECO:0000259" key="16">
    <source>
        <dbReference type="PROSITE" id="PS00022"/>
    </source>
</evidence>
<evidence type="ECO:0000256" key="12">
    <source>
        <dbReference type="ARBA" id="ARBA00023773"/>
    </source>
</evidence>
<evidence type="ECO:0000256" key="7">
    <source>
        <dbReference type="ARBA" id="ARBA00022801"/>
    </source>
</evidence>
<sequence length="307" mass="34922">MLQPITDSKKKRPTWALSHIRFGAPIFFLDSITNGYNGGHPNNLLWTKRVNVQTFTREDAELLMLRASENEPSYIETVDLIGPITNSALQIKTDTLSRWQMMQNEIKPLDPDLDCCTVTVANHFEYFTVTKRKFFAPANVKLQVSFDYGASWQLVGDECYSVDILCNGTVDVATIYTPSSLVRRVTIPLDSVKYQRVARFRFFQDAASFEVNWVIKSFYIGPSCPKMCFNQGTCNYPECVCDKGFYGESCQFSDTSLNKLQQSSSSLASIVELEFAYNSFIADLTVASDRFEIFRNDPMVTSYLGFY</sequence>
<comment type="subcellular location">
    <subcellularLocation>
        <location evidence="1">Secreted</location>
        <location evidence="1">Extracellular space</location>
        <location evidence="1">Extracellular matrix</location>
    </subcellularLocation>
</comment>
<evidence type="ECO:0000256" key="15">
    <source>
        <dbReference type="ARBA" id="ARBA00046064"/>
    </source>
</evidence>
<dbReference type="PROSITE" id="PS01186">
    <property type="entry name" value="EGF_2"/>
    <property type="match status" value="1"/>
</dbReference>
<keyword evidence="11" id="KW-0130">Cell adhesion</keyword>
<keyword evidence="5" id="KW-0645">Protease</keyword>
<evidence type="ECO:0000256" key="3">
    <source>
        <dbReference type="ARBA" id="ARBA00022525"/>
    </source>
</evidence>
<dbReference type="PANTHER" id="PTHR11841">
    <property type="entry name" value="REELIN"/>
    <property type="match status" value="1"/>
</dbReference>
<keyword evidence="3" id="KW-0964">Secreted</keyword>
<dbReference type="Gene3D" id="2.60.120.260">
    <property type="entry name" value="Galactose-binding domain-like"/>
    <property type="match status" value="1"/>
</dbReference>
<evidence type="ECO:0000313" key="18">
    <source>
        <dbReference type="EMBL" id="KAK2721141.1"/>
    </source>
</evidence>
<comment type="function">
    <text evidence="15">Extracellular matrix serine protease secreted by pioneer neurons that plays a role in layering of neurons in the cerebral cortex and cerebellum by coordinating cell positioning during neurodevelopment. Regulates microtubule function in neurons and neuronal migration. Binding to the extracellular domains of lipoprotein receptors VLDLR and LRP8/APOER2 induces tyrosine phosphorylation of DAB1 and modulation of TAU phosphorylation. Affects migration of sympathetic preganglionic neurons in the spinal cord, where it seems to act as a barrier to neuronal migration. Enzymatic activity is important for the modulation of cell adhesion.</text>
</comment>
<comment type="similarity">
    <text evidence="12">Belongs to the reelin family.</text>
</comment>
<keyword evidence="4" id="KW-0272">Extracellular matrix</keyword>
<evidence type="ECO:0000256" key="4">
    <source>
        <dbReference type="ARBA" id="ARBA00022530"/>
    </source>
</evidence>
<keyword evidence="2" id="KW-0217">Developmental protein</keyword>
<dbReference type="GO" id="GO:0007417">
    <property type="term" value="P:central nervous system development"/>
    <property type="evidence" value="ECO:0007669"/>
    <property type="project" value="InterPro"/>
</dbReference>
<feature type="domain" description="EGF-like" evidence="16 17">
    <location>
        <begin position="239"/>
        <end position="250"/>
    </location>
</feature>
<dbReference type="EMBL" id="JAVRJZ010000006">
    <property type="protein sequence ID" value="KAK2721141.1"/>
    <property type="molecule type" value="Genomic_DNA"/>
</dbReference>
<keyword evidence="7" id="KW-0378">Hydrolase</keyword>
<protein>
    <recommendedName>
        <fullName evidence="13">Reelin</fullName>
    </recommendedName>
</protein>
<keyword evidence="6" id="KW-0479">Metal-binding</keyword>
<evidence type="ECO:0000313" key="19">
    <source>
        <dbReference type="Proteomes" id="UP001187531"/>
    </source>
</evidence>
<dbReference type="GO" id="GO:0001764">
    <property type="term" value="P:neuron migration"/>
    <property type="evidence" value="ECO:0007669"/>
    <property type="project" value="InterPro"/>
</dbReference>
<evidence type="ECO:0000256" key="10">
    <source>
        <dbReference type="ARBA" id="ARBA00022837"/>
    </source>
</evidence>
<dbReference type="InterPro" id="IPR034968">
    <property type="entry name" value="Reelin"/>
</dbReference>
<dbReference type="AlphaFoldDB" id="A0AA88IBF3"/>
<dbReference type="GO" id="GO:0006508">
    <property type="term" value="P:proteolysis"/>
    <property type="evidence" value="ECO:0007669"/>
    <property type="project" value="UniProtKB-KW"/>
</dbReference>
<evidence type="ECO:0000256" key="9">
    <source>
        <dbReference type="ARBA" id="ARBA00022833"/>
    </source>
</evidence>
<name>A0AA88IBF3_ARTSF</name>
<evidence type="ECO:0000256" key="2">
    <source>
        <dbReference type="ARBA" id="ARBA00022473"/>
    </source>
</evidence>
<evidence type="ECO:0000256" key="14">
    <source>
        <dbReference type="ARBA" id="ARBA00044961"/>
    </source>
</evidence>
<dbReference type="GO" id="GO:0046872">
    <property type="term" value="F:metal ion binding"/>
    <property type="evidence" value="ECO:0007669"/>
    <property type="project" value="UniProtKB-KW"/>
</dbReference>
<dbReference type="Proteomes" id="UP001187531">
    <property type="component" value="Unassembled WGS sequence"/>
</dbReference>
<evidence type="ECO:0000259" key="17">
    <source>
        <dbReference type="PROSITE" id="PS01186"/>
    </source>
</evidence>
<dbReference type="PROSITE" id="PS00022">
    <property type="entry name" value="EGF_1"/>
    <property type="match status" value="1"/>
</dbReference>
<dbReference type="SUPFAM" id="SSF57196">
    <property type="entry name" value="EGF/Laminin"/>
    <property type="match status" value="1"/>
</dbReference>
<accession>A0AA88IBF3</accession>
<dbReference type="GO" id="GO:0007155">
    <property type="term" value="P:cell adhesion"/>
    <property type="evidence" value="ECO:0007669"/>
    <property type="project" value="UniProtKB-KW"/>
</dbReference>
<dbReference type="Pfam" id="PF21471">
    <property type="entry name" value="Reelin_subrepeat-B"/>
    <property type="match status" value="1"/>
</dbReference>
<evidence type="ECO:0000256" key="13">
    <source>
        <dbReference type="ARBA" id="ARBA00023900"/>
    </source>
</evidence>
<evidence type="ECO:0000256" key="8">
    <source>
        <dbReference type="ARBA" id="ARBA00022825"/>
    </source>
</evidence>
<gene>
    <name evidence="18" type="ORF">QYM36_003422</name>
</gene>
<evidence type="ECO:0000256" key="5">
    <source>
        <dbReference type="ARBA" id="ARBA00022670"/>
    </source>
</evidence>
<keyword evidence="9" id="KW-0862">Zinc</keyword>
<dbReference type="InterPro" id="IPR049419">
    <property type="entry name" value="Reelin_subrepeat-B"/>
</dbReference>
<keyword evidence="19" id="KW-1185">Reference proteome</keyword>
<proteinExistence type="inferred from homology"/>
<reference evidence="18" key="1">
    <citation type="submission" date="2023-07" db="EMBL/GenBank/DDBJ databases">
        <title>Chromosome-level genome assembly of Artemia franciscana.</title>
        <authorList>
            <person name="Jo E."/>
        </authorList>
    </citation>
    <scope>NUCLEOTIDE SEQUENCE</scope>
    <source>
        <tissue evidence="18">Whole body</tissue>
    </source>
</reference>
<keyword evidence="8" id="KW-0720">Serine protease</keyword>
<comment type="caution">
    <text evidence="18">The sequence shown here is derived from an EMBL/GenBank/DDBJ whole genome shotgun (WGS) entry which is preliminary data.</text>
</comment>
<dbReference type="GO" id="GO:0070325">
    <property type="term" value="F:lipoprotein particle receptor binding"/>
    <property type="evidence" value="ECO:0007669"/>
    <property type="project" value="InterPro"/>
</dbReference>